<sequence length="144" mass="15432">MIEGGDQSQAAPPDAGDQPAVPAFSITPRFRTAVRVDTQVGPIDTDGIAFINRHVVDTGAGVELEVLLANTGNSRLPVKLWLEQFGSDQLNNRLGEAQEVLIYPGGERRVRLPLASSIKNGEETLIVADVEGTMLGALYKLQLP</sequence>
<evidence type="ECO:0000313" key="3">
    <source>
        <dbReference type="Proteomes" id="UP000017881"/>
    </source>
</evidence>
<proteinExistence type="predicted"/>
<dbReference type="EMBL" id="CP005963">
    <property type="protein sequence ID" value="AGM40504.1"/>
    <property type="molecule type" value="Genomic_DNA"/>
</dbReference>
<accession>R4V3B6</accession>
<reference evidence="2 3" key="1">
    <citation type="journal article" date="2013" name="Genome Announc.">
        <title>Draft Genome of Spiribacter salinus M19-40, an Abundant Gammaproteobacterium in Aquatic Hypersaline Environments.</title>
        <authorList>
            <person name="Leon M.J."/>
            <person name="Ghai R."/>
            <person name="Fernandez A.B."/>
            <person name="Sanchez-Porro C."/>
            <person name="Rodriguez-Valera F."/>
            <person name="Ventosa A."/>
        </authorList>
    </citation>
    <scope>NUCLEOTIDE SEQUENCE [LARGE SCALE GENOMIC DNA]</scope>
    <source>
        <strain evidence="2">M19-40</strain>
    </source>
</reference>
<name>R4V3B6_9GAMM</name>
<protein>
    <submittedName>
        <fullName evidence="2">Uncharacterized protein</fullName>
    </submittedName>
</protein>
<keyword evidence="3" id="KW-1185">Reference proteome</keyword>
<gene>
    <name evidence="2" type="ORF">SPISAL_02035</name>
</gene>
<feature type="region of interest" description="Disordered" evidence="1">
    <location>
        <begin position="1"/>
        <end position="22"/>
    </location>
</feature>
<dbReference type="AlphaFoldDB" id="R4V3B6"/>
<evidence type="ECO:0000313" key="2">
    <source>
        <dbReference type="EMBL" id="AGM40504.1"/>
    </source>
</evidence>
<organism evidence="2 3">
    <name type="scientific">Spiribacter salinus M19-40</name>
    <dbReference type="NCBI Taxonomy" id="1260251"/>
    <lineage>
        <taxon>Bacteria</taxon>
        <taxon>Pseudomonadati</taxon>
        <taxon>Pseudomonadota</taxon>
        <taxon>Gammaproteobacteria</taxon>
        <taxon>Chromatiales</taxon>
        <taxon>Ectothiorhodospiraceae</taxon>
        <taxon>Spiribacter</taxon>
    </lineage>
</organism>
<dbReference type="HOGENOM" id="CLU_1795274_0_0_6"/>
<dbReference type="Proteomes" id="UP000017881">
    <property type="component" value="Chromosome"/>
</dbReference>
<dbReference type="KEGG" id="ssal:SPISAL_02035"/>
<evidence type="ECO:0000256" key="1">
    <source>
        <dbReference type="SAM" id="MobiDB-lite"/>
    </source>
</evidence>